<gene>
    <name evidence="10" type="ORF">BDA99DRAFT_5016</name>
</gene>
<dbReference type="InterPro" id="IPR011989">
    <property type="entry name" value="ARM-like"/>
</dbReference>
<dbReference type="SUPFAM" id="SSF48371">
    <property type="entry name" value="ARM repeat"/>
    <property type="match status" value="1"/>
</dbReference>
<comment type="subcellular location">
    <subcellularLocation>
        <location evidence="1">Chromosome</location>
    </subcellularLocation>
</comment>
<feature type="domain" description="Nuclear condensin complex subunit 3 C-terminal" evidence="9">
    <location>
        <begin position="419"/>
        <end position="698"/>
    </location>
</feature>
<keyword evidence="4" id="KW-0132">Cell division</keyword>
<keyword evidence="11" id="KW-1185">Reference proteome</keyword>
<evidence type="ECO:0000256" key="7">
    <source>
        <dbReference type="ARBA" id="ARBA00023306"/>
    </source>
</evidence>
<keyword evidence="3" id="KW-0158">Chromosome</keyword>
<dbReference type="InterPro" id="IPR025977">
    <property type="entry name" value="Cnd3_C"/>
</dbReference>
<dbReference type="GO" id="GO:0000796">
    <property type="term" value="C:condensin complex"/>
    <property type="evidence" value="ECO:0007669"/>
    <property type="project" value="InterPro"/>
</dbReference>
<evidence type="ECO:0000256" key="6">
    <source>
        <dbReference type="ARBA" id="ARBA00023067"/>
    </source>
</evidence>
<dbReference type="InterPro" id="IPR027165">
    <property type="entry name" value="CND3"/>
</dbReference>
<dbReference type="Proteomes" id="UP001209540">
    <property type="component" value="Unassembled WGS sequence"/>
</dbReference>
<dbReference type="GO" id="GO:0007076">
    <property type="term" value="P:mitotic chromosome condensation"/>
    <property type="evidence" value="ECO:0007669"/>
    <property type="project" value="InterPro"/>
</dbReference>
<dbReference type="Gene3D" id="1.25.10.10">
    <property type="entry name" value="Leucine-rich Repeat Variant"/>
    <property type="match status" value="1"/>
</dbReference>
<name>A0AAD5PJQ0_9FUNG</name>
<keyword evidence="6" id="KW-0226">DNA condensation</keyword>
<reference evidence="10" key="2">
    <citation type="submission" date="2023-02" db="EMBL/GenBank/DDBJ databases">
        <authorList>
            <consortium name="DOE Joint Genome Institute"/>
            <person name="Mondo S.J."/>
            <person name="Chang Y."/>
            <person name="Wang Y."/>
            <person name="Ahrendt S."/>
            <person name="Andreopoulos W."/>
            <person name="Barry K."/>
            <person name="Beard J."/>
            <person name="Benny G.L."/>
            <person name="Blankenship S."/>
            <person name="Bonito G."/>
            <person name="Cuomo C."/>
            <person name="Desiro A."/>
            <person name="Gervers K.A."/>
            <person name="Hundley H."/>
            <person name="Kuo A."/>
            <person name="LaButti K."/>
            <person name="Lang B.F."/>
            <person name="Lipzen A."/>
            <person name="O'Donnell K."/>
            <person name="Pangilinan J."/>
            <person name="Reynolds N."/>
            <person name="Sandor L."/>
            <person name="Smith M.W."/>
            <person name="Tsang A."/>
            <person name="Grigoriev I.V."/>
            <person name="Stajich J.E."/>
            <person name="Spatafora J.W."/>
        </authorList>
    </citation>
    <scope>NUCLEOTIDE SEQUENCE</scope>
    <source>
        <strain evidence="10">RSA 2281</strain>
    </source>
</reference>
<dbReference type="AlphaFoldDB" id="A0AAD5PJQ0"/>
<keyword evidence="5" id="KW-0498">Mitosis</keyword>
<evidence type="ECO:0000256" key="1">
    <source>
        <dbReference type="ARBA" id="ARBA00004286"/>
    </source>
</evidence>
<accession>A0AAD5PJQ0</accession>
<dbReference type="GO" id="GO:0051301">
    <property type="term" value="P:cell division"/>
    <property type="evidence" value="ECO:0007669"/>
    <property type="project" value="UniProtKB-KW"/>
</dbReference>
<comment type="similarity">
    <text evidence="2">Belongs to the CND3 (condensin subunit 3) family.</text>
</comment>
<dbReference type="PANTHER" id="PTHR14418">
    <property type="entry name" value="CONDENSIN COMPLEX SUBUNIT 3-RELATED"/>
    <property type="match status" value="1"/>
</dbReference>
<dbReference type="InterPro" id="IPR016024">
    <property type="entry name" value="ARM-type_fold"/>
</dbReference>
<evidence type="ECO:0000313" key="10">
    <source>
        <dbReference type="EMBL" id="KAI9278371.1"/>
    </source>
</evidence>
<evidence type="ECO:0000256" key="3">
    <source>
        <dbReference type="ARBA" id="ARBA00022454"/>
    </source>
</evidence>
<evidence type="ECO:0000256" key="8">
    <source>
        <dbReference type="SAM" id="MobiDB-lite"/>
    </source>
</evidence>
<dbReference type="GO" id="GO:0000793">
    <property type="term" value="C:condensed chromosome"/>
    <property type="evidence" value="ECO:0007669"/>
    <property type="project" value="TreeGrafter"/>
</dbReference>
<sequence>MDDDDEETVSSRFIEYMLKHLLRGLPAKTKAVRLRCCQIIALSINSLGEIDEELYQELRSALFERIRDKEASIRIQAATALSRLQSADDEVDQTDGKTITKKLLWLLQHDPSAEVRRVVLFNLDITEETIPYIIERGRDIDGINRRVVFLKPMVELADFRDLSIEQRHQLLKWGLKDRDPLVRRATSRMIANEWIRHADNNLLEFLERMDVVGDGAVSEDMLHAFLDTRPDIVKSIKLDDPFWENLSTESALMAKVLIKFLKSNKDDEKLDEVLPTVTRMAFIIQHYNDIWQQAPKETEADYEFIMGQLLDLAKYLDYADEVGRRKMFVLLRDVLMAPDMPDEHMVSAVELFKIISLDERDFVRTIIEIISDIEELSSFEDVSMEGPSKKLKISEITSIKTETGEVDQTLLQKMLLQLKCLSICKFMLERTEESLQDNSTLYGVLNELIVPSVQSKEAVLREEGLHCLGLCCTLDKTLGHHNILLFAHCINNGHEQLQQKALMILFDLMMTYGVSTVETKLGGLDELQKILESCVDHDSAEIQGIAVEGLSKLMLTRMFKDEYTLKMMVLLYFFPTTFDNEKIQQCLSYFFPAYAYSSAENQNLLAGVTVSALIDLCETHADLEKDEKMAPPVRISDMLADWTDPRKIEVSRIATSDSQKVDKGIQADIAYDLLKAIHNRSNATIRKTFVHMLLKLHIAEADYERLDKLKQMIDLITEEKPIKEAAVRNSFNRFMKSVEKYYETVEKPTEGEENENQEQLQDGDAVSERGSVAPMATDDERSVAGKESVATAGDDDQSIAGKESIADEEQSMTGKESVVDDERSITEKESVADEERSMTEKESDTEV</sequence>
<dbReference type="EMBL" id="JAIXMP010000001">
    <property type="protein sequence ID" value="KAI9278371.1"/>
    <property type="molecule type" value="Genomic_DNA"/>
</dbReference>
<protein>
    <submittedName>
        <fullName evidence="10">Nuclear condensing complex subunit</fullName>
    </submittedName>
</protein>
<comment type="caution">
    <text evidence="10">The sequence shown here is derived from an EMBL/GenBank/DDBJ whole genome shotgun (WGS) entry which is preliminary data.</text>
</comment>
<evidence type="ECO:0000313" key="11">
    <source>
        <dbReference type="Proteomes" id="UP001209540"/>
    </source>
</evidence>
<evidence type="ECO:0000256" key="5">
    <source>
        <dbReference type="ARBA" id="ARBA00022776"/>
    </source>
</evidence>
<organism evidence="10 11">
    <name type="scientific">Phascolomyces articulosus</name>
    <dbReference type="NCBI Taxonomy" id="60185"/>
    <lineage>
        <taxon>Eukaryota</taxon>
        <taxon>Fungi</taxon>
        <taxon>Fungi incertae sedis</taxon>
        <taxon>Mucoromycota</taxon>
        <taxon>Mucoromycotina</taxon>
        <taxon>Mucoromycetes</taxon>
        <taxon>Mucorales</taxon>
        <taxon>Lichtheimiaceae</taxon>
        <taxon>Phascolomyces</taxon>
    </lineage>
</organism>
<proteinExistence type="inferred from homology"/>
<evidence type="ECO:0000256" key="2">
    <source>
        <dbReference type="ARBA" id="ARBA00006533"/>
    </source>
</evidence>
<feature type="compositionally biased region" description="Basic and acidic residues" evidence="8">
    <location>
        <begin position="817"/>
        <end position="847"/>
    </location>
</feature>
<dbReference type="PANTHER" id="PTHR14418:SF5">
    <property type="entry name" value="CONDENSIN COMPLEX SUBUNIT 3"/>
    <property type="match status" value="1"/>
</dbReference>
<evidence type="ECO:0000256" key="4">
    <source>
        <dbReference type="ARBA" id="ARBA00022618"/>
    </source>
</evidence>
<dbReference type="Pfam" id="PF12719">
    <property type="entry name" value="Cnd3"/>
    <property type="match status" value="1"/>
</dbReference>
<evidence type="ECO:0000259" key="9">
    <source>
        <dbReference type="Pfam" id="PF12719"/>
    </source>
</evidence>
<keyword evidence="7" id="KW-0131">Cell cycle</keyword>
<feature type="region of interest" description="Disordered" evidence="8">
    <location>
        <begin position="745"/>
        <end position="847"/>
    </location>
</feature>
<reference evidence="10" key="1">
    <citation type="journal article" date="2022" name="IScience">
        <title>Evolution of zygomycete secretomes and the origins of terrestrial fungal ecologies.</title>
        <authorList>
            <person name="Chang Y."/>
            <person name="Wang Y."/>
            <person name="Mondo S."/>
            <person name="Ahrendt S."/>
            <person name="Andreopoulos W."/>
            <person name="Barry K."/>
            <person name="Beard J."/>
            <person name="Benny G.L."/>
            <person name="Blankenship S."/>
            <person name="Bonito G."/>
            <person name="Cuomo C."/>
            <person name="Desiro A."/>
            <person name="Gervers K.A."/>
            <person name="Hundley H."/>
            <person name="Kuo A."/>
            <person name="LaButti K."/>
            <person name="Lang B.F."/>
            <person name="Lipzen A."/>
            <person name="O'Donnell K."/>
            <person name="Pangilinan J."/>
            <person name="Reynolds N."/>
            <person name="Sandor L."/>
            <person name="Smith M.E."/>
            <person name="Tsang A."/>
            <person name="Grigoriev I.V."/>
            <person name="Stajich J.E."/>
            <person name="Spatafora J.W."/>
        </authorList>
    </citation>
    <scope>NUCLEOTIDE SEQUENCE</scope>
    <source>
        <strain evidence="10">RSA 2281</strain>
    </source>
</reference>